<keyword evidence="2" id="KW-0812">Transmembrane</keyword>
<feature type="compositionally biased region" description="Pro residues" evidence="1">
    <location>
        <begin position="313"/>
        <end position="332"/>
    </location>
</feature>
<feature type="compositionally biased region" description="Low complexity" evidence="1">
    <location>
        <begin position="431"/>
        <end position="441"/>
    </location>
</feature>
<proteinExistence type="predicted"/>
<evidence type="ECO:0000313" key="5">
    <source>
        <dbReference type="Proteomes" id="UP000481861"/>
    </source>
</evidence>
<feature type="signal peptide" evidence="3">
    <location>
        <begin position="1"/>
        <end position="24"/>
    </location>
</feature>
<dbReference type="OrthoDB" id="5431149at2759"/>
<keyword evidence="5" id="KW-1185">Reference proteome</keyword>
<feature type="region of interest" description="Disordered" evidence="1">
    <location>
        <begin position="286"/>
        <end position="333"/>
    </location>
</feature>
<evidence type="ECO:0000256" key="1">
    <source>
        <dbReference type="SAM" id="MobiDB-lite"/>
    </source>
</evidence>
<evidence type="ECO:0000256" key="2">
    <source>
        <dbReference type="SAM" id="Phobius"/>
    </source>
</evidence>
<protein>
    <submittedName>
        <fullName evidence="4">Uncharacterized protein</fullName>
    </submittedName>
</protein>
<feature type="region of interest" description="Disordered" evidence="1">
    <location>
        <begin position="238"/>
        <end position="257"/>
    </location>
</feature>
<gene>
    <name evidence="4" type="ORF">BDV95DRAFT_624730</name>
</gene>
<feature type="transmembrane region" description="Helical" evidence="2">
    <location>
        <begin position="34"/>
        <end position="62"/>
    </location>
</feature>
<feature type="compositionally biased region" description="Low complexity" evidence="1">
    <location>
        <begin position="403"/>
        <end position="418"/>
    </location>
</feature>
<name>A0A7C8MDY5_9PLEO</name>
<keyword evidence="2" id="KW-0472">Membrane</keyword>
<feature type="compositionally biased region" description="Polar residues" evidence="1">
    <location>
        <begin position="379"/>
        <end position="388"/>
    </location>
</feature>
<keyword evidence="2" id="KW-1133">Transmembrane helix</keyword>
<feature type="chain" id="PRO_5028977730" evidence="3">
    <location>
        <begin position="25"/>
        <end position="454"/>
    </location>
</feature>
<evidence type="ECO:0000313" key="4">
    <source>
        <dbReference type="EMBL" id="KAF2878180.1"/>
    </source>
</evidence>
<reference evidence="4 5" key="1">
    <citation type="submission" date="2020-01" db="EMBL/GenBank/DDBJ databases">
        <authorList>
            <consortium name="DOE Joint Genome Institute"/>
            <person name="Haridas S."/>
            <person name="Albert R."/>
            <person name="Binder M."/>
            <person name="Bloem J."/>
            <person name="Labutti K."/>
            <person name="Salamov A."/>
            <person name="Andreopoulos B."/>
            <person name="Baker S.E."/>
            <person name="Barry K."/>
            <person name="Bills G."/>
            <person name="Bluhm B.H."/>
            <person name="Cannon C."/>
            <person name="Castanera R."/>
            <person name="Culley D.E."/>
            <person name="Daum C."/>
            <person name="Ezra D."/>
            <person name="Gonzalez J.B."/>
            <person name="Henrissat B."/>
            <person name="Kuo A."/>
            <person name="Liang C."/>
            <person name="Lipzen A."/>
            <person name="Lutzoni F."/>
            <person name="Magnuson J."/>
            <person name="Mondo S."/>
            <person name="Nolan M."/>
            <person name="Ohm R."/>
            <person name="Pangilinan J."/>
            <person name="Park H.-J.H."/>
            <person name="Ramirez L."/>
            <person name="Alfaro M."/>
            <person name="Sun H."/>
            <person name="Tritt A."/>
            <person name="Yoshinaga Y."/>
            <person name="Zwiers L.-H.L."/>
            <person name="Turgeon B.G."/>
            <person name="Goodwin S.B."/>
            <person name="Spatafora J.W."/>
            <person name="Crous P.W."/>
            <person name="Grigoriev I.V."/>
        </authorList>
    </citation>
    <scope>NUCLEOTIDE SEQUENCE [LARGE SCALE GENOMIC DNA]</scope>
    <source>
        <strain evidence="4 5">CBS 611.86</strain>
    </source>
</reference>
<dbReference type="Proteomes" id="UP000481861">
    <property type="component" value="Unassembled WGS sequence"/>
</dbReference>
<accession>A0A7C8MDY5</accession>
<organism evidence="4 5">
    <name type="scientific">Massariosphaeria phaeospora</name>
    <dbReference type="NCBI Taxonomy" id="100035"/>
    <lineage>
        <taxon>Eukaryota</taxon>
        <taxon>Fungi</taxon>
        <taxon>Dikarya</taxon>
        <taxon>Ascomycota</taxon>
        <taxon>Pezizomycotina</taxon>
        <taxon>Dothideomycetes</taxon>
        <taxon>Pleosporomycetidae</taxon>
        <taxon>Pleosporales</taxon>
        <taxon>Pleosporales incertae sedis</taxon>
        <taxon>Massariosphaeria</taxon>
    </lineage>
</organism>
<comment type="caution">
    <text evidence="4">The sequence shown here is derived from an EMBL/GenBank/DDBJ whole genome shotgun (WGS) entry which is preliminary data.</text>
</comment>
<dbReference type="AlphaFoldDB" id="A0A7C8MDY5"/>
<dbReference type="EMBL" id="JAADJZ010000001">
    <property type="protein sequence ID" value="KAF2878180.1"/>
    <property type="molecule type" value="Genomic_DNA"/>
</dbReference>
<evidence type="ECO:0000256" key="3">
    <source>
        <dbReference type="SAM" id="SignalP"/>
    </source>
</evidence>
<sequence>MFRSRRFYLSLLAVVTCCTTAVNAVLSIVDAASLSAAGISLAVLATAASILDVVGLCCVAVFSLQCAWRKDGIVKGPAPVRLILCVSCAILSAVALSVSFASALTIKFHMEKSSSATPRTAISNWENHLVAQIAIWTLTCISQILLYSSQLWGRRVEEPKHPVNADPRDSVMSEVQHSNRTTNLFVLEPTQPISPLGALPSPTFSERSSRSIISWRDSLQHVVRPITSRTKLISRPSLTRDTRSLHSARPSIDTVSHSDGFDAWEVDAQARNAVLQLVPSRGIAMESIPGSRPASPVRASDGSYPMEADERTPPPLVQPPKMIPDTSRPPSPVVSEAHIHPLFRSESPTPPPTTFGTNILASPLSNQMIAVAARPYSRMRSNSRTASPSPLVHSRSLHDRTISPQGSDRSRSSSPPSREMTPPIPEFVLNSSPRSSMSGSQSRRKVNLQVDAFR</sequence>
<feature type="region of interest" description="Disordered" evidence="1">
    <location>
        <begin position="375"/>
        <end position="454"/>
    </location>
</feature>
<keyword evidence="3" id="KW-0732">Signal</keyword>
<feature type="transmembrane region" description="Helical" evidence="2">
    <location>
        <begin position="82"/>
        <end position="109"/>
    </location>
</feature>